<evidence type="ECO:0000313" key="1">
    <source>
        <dbReference type="EnsemblPlants" id="cds.novel_model_1629_5bd9a17a"/>
    </source>
</evidence>
<evidence type="ECO:0000313" key="2">
    <source>
        <dbReference type="Proteomes" id="UP000596661"/>
    </source>
</evidence>
<keyword evidence="2" id="KW-1185">Reference proteome</keyword>
<dbReference type="Proteomes" id="UP000596661">
    <property type="component" value="Chromosome 2"/>
</dbReference>
<name>A0A803QUR6_CANSA</name>
<dbReference type="EnsemblPlants" id="novel_model_1629_5bd9a17a">
    <property type="protein sequence ID" value="cds.novel_model_1629_5bd9a17a"/>
    <property type="gene ID" value="novel_gene_898_5bd9a17a"/>
</dbReference>
<sequence length="70" mass="7710">MLSESPNLTLIDSSLELAVYGHGSYLGFFVDQEEEQDFMVFPRCFHDSGVDLSVPNHEGSAVCAMLLLTV</sequence>
<organism evidence="1 2">
    <name type="scientific">Cannabis sativa</name>
    <name type="common">Hemp</name>
    <name type="synonym">Marijuana</name>
    <dbReference type="NCBI Taxonomy" id="3483"/>
    <lineage>
        <taxon>Eukaryota</taxon>
        <taxon>Viridiplantae</taxon>
        <taxon>Streptophyta</taxon>
        <taxon>Embryophyta</taxon>
        <taxon>Tracheophyta</taxon>
        <taxon>Spermatophyta</taxon>
        <taxon>Magnoliopsida</taxon>
        <taxon>eudicotyledons</taxon>
        <taxon>Gunneridae</taxon>
        <taxon>Pentapetalae</taxon>
        <taxon>rosids</taxon>
        <taxon>fabids</taxon>
        <taxon>Rosales</taxon>
        <taxon>Cannabaceae</taxon>
        <taxon>Cannabis</taxon>
    </lineage>
</organism>
<reference evidence="1" key="1">
    <citation type="submission" date="2018-11" db="EMBL/GenBank/DDBJ databases">
        <authorList>
            <person name="Grassa J C."/>
        </authorList>
    </citation>
    <scope>NUCLEOTIDE SEQUENCE [LARGE SCALE GENOMIC DNA]</scope>
</reference>
<reference evidence="1" key="2">
    <citation type="submission" date="2021-03" db="UniProtKB">
        <authorList>
            <consortium name="EnsemblPlants"/>
        </authorList>
    </citation>
    <scope>IDENTIFICATION</scope>
</reference>
<dbReference type="AlphaFoldDB" id="A0A803QUR6"/>
<accession>A0A803QUR6</accession>
<dbReference type="EMBL" id="UZAU01000228">
    <property type="status" value="NOT_ANNOTATED_CDS"/>
    <property type="molecule type" value="Genomic_DNA"/>
</dbReference>
<proteinExistence type="predicted"/>
<dbReference type="Gramene" id="novel_model_1629_5bd9a17a">
    <property type="protein sequence ID" value="cds.novel_model_1629_5bd9a17a"/>
    <property type="gene ID" value="novel_gene_898_5bd9a17a"/>
</dbReference>
<protein>
    <submittedName>
        <fullName evidence="1">Uncharacterized protein</fullName>
    </submittedName>
</protein>